<evidence type="ECO:0000313" key="5">
    <source>
        <dbReference type="Proteomes" id="UP001165060"/>
    </source>
</evidence>
<comment type="caution">
    <text evidence="4">The sequence shown here is derived from an EMBL/GenBank/DDBJ whole genome shotgun (WGS) entry which is preliminary data.</text>
</comment>
<dbReference type="InterPro" id="IPR017926">
    <property type="entry name" value="GATASE"/>
</dbReference>
<dbReference type="PROSITE" id="PS51275">
    <property type="entry name" value="PEPTIDASE_C26_GGH"/>
    <property type="match status" value="1"/>
</dbReference>
<evidence type="ECO:0000256" key="1">
    <source>
        <dbReference type="PROSITE-ProRule" id="PRU00607"/>
    </source>
</evidence>
<dbReference type="Proteomes" id="UP001165060">
    <property type="component" value="Unassembled WGS sequence"/>
</dbReference>
<sequence length="308" mass="33899">MNVQQLALLAICLGSALATNYTPVIAVISHPYNATHEAIPGSYVKYLEMGGARSLRFPFNASDAYMDNVLANTDGMFFIGGGESLPASAKYAYSVISGLQDAGLPYAMWGTCNGFQWLTELMAGHEKPNDILGSGYDAEELNLALNFTGDAKVSRLFNPISDYYEGIDLIGLLTDNAVTLNLHTYGFDPKDVEDIPDYTVLSTNLDRNGREFVSSFEHATRPIYGTQFHPEKNPFEYGADSKTGVPVEPTIHTGLAVRHSFELARFFAGEAAKTGMNRWDPSSGLEIIYKDHAIIIENDYEEKYLFAI</sequence>
<dbReference type="SUPFAM" id="SSF52317">
    <property type="entry name" value="Class I glutamine amidotransferase-like"/>
    <property type="match status" value="1"/>
</dbReference>
<dbReference type="InterPro" id="IPR015527">
    <property type="entry name" value="Pept_C26_g-glut_hydrolase"/>
</dbReference>
<accession>A0ABQ6NCB2</accession>
<protein>
    <recommendedName>
        <fullName evidence="1">folate gamma-glutamyl hydrolase</fullName>
        <ecNumber evidence="1">3.4.19.9</ecNumber>
    </recommendedName>
</protein>
<dbReference type="PROSITE" id="PS51273">
    <property type="entry name" value="GATASE_TYPE_1"/>
    <property type="match status" value="1"/>
</dbReference>
<keyword evidence="2" id="KW-0732">Signal</keyword>
<feature type="domain" description="Glutamine amidotransferase" evidence="3">
    <location>
        <begin position="46"/>
        <end position="238"/>
    </location>
</feature>
<dbReference type="Pfam" id="PF00117">
    <property type="entry name" value="GATase"/>
    <property type="match status" value="1"/>
</dbReference>
<dbReference type="EC" id="3.4.19.9" evidence="1"/>
<reference evidence="4 5" key="1">
    <citation type="journal article" date="2023" name="Commun. Biol.">
        <title>Genome analysis of Parmales, the sister group of diatoms, reveals the evolutionary specialization of diatoms from phago-mixotrophs to photoautotrophs.</title>
        <authorList>
            <person name="Ban H."/>
            <person name="Sato S."/>
            <person name="Yoshikawa S."/>
            <person name="Yamada K."/>
            <person name="Nakamura Y."/>
            <person name="Ichinomiya M."/>
            <person name="Sato N."/>
            <person name="Blanc-Mathieu R."/>
            <person name="Endo H."/>
            <person name="Kuwata A."/>
            <person name="Ogata H."/>
        </authorList>
    </citation>
    <scope>NUCLEOTIDE SEQUENCE [LARGE SCALE GENOMIC DNA]</scope>
</reference>
<dbReference type="PANTHER" id="PTHR11315">
    <property type="entry name" value="PROTEASE FAMILY C26 GAMMA-GLUTAMYL HYDROLASE"/>
    <property type="match status" value="1"/>
</dbReference>
<feature type="active site" evidence="1">
    <location>
        <position position="229"/>
    </location>
</feature>
<comment type="catalytic activity">
    <reaction evidence="1">
        <text>(6S)-5,6,7,8-tetrahydrofolyl-(gamma-L-Glu)(n) + (n-1) H2O = (6S)-5,6,7,8-tetrahydrofolate + (n-1) L-glutamate</text>
        <dbReference type="Rhea" id="RHEA:56784"/>
        <dbReference type="Rhea" id="RHEA-COMP:14738"/>
        <dbReference type="ChEBI" id="CHEBI:15377"/>
        <dbReference type="ChEBI" id="CHEBI:29985"/>
        <dbReference type="ChEBI" id="CHEBI:57453"/>
        <dbReference type="ChEBI" id="CHEBI:141005"/>
        <dbReference type="EC" id="3.4.19.9"/>
    </reaction>
</comment>
<feature type="chain" id="PRO_5047165521" description="folate gamma-glutamyl hydrolase" evidence="2">
    <location>
        <begin position="19"/>
        <end position="308"/>
    </location>
</feature>
<gene>
    <name evidence="4" type="ORF">TeGR_g4793</name>
</gene>
<dbReference type="Gene3D" id="3.40.50.880">
    <property type="match status" value="1"/>
</dbReference>
<keyword evidence="1" id="KW-0378">Hydrolase</keyword>
<feature type="active site" description="Nucleophile" evidence="1">
    <location>
        <position position="112"/>
    </location>
</feature>
<proteinExistence type="predicted"/>
<feature type="signal peptide" evidence="2">
    <location>
        <begin position="1"/>
        <end position="18"/>
    </location>
</feature>
<evidence type="ECO:0000256" key="2">
    <source>
        <dbReference type="SAM" id="SignalP"/>
    </source>
</evidence>
<organism evidence="4 5">
    <name type="scientific">Tetraparma gracilis</name>
    <dbReference type="NCBI Taxonomy" id="2962635"/>
    <lineage>
        <taxon>Eukaryota</taxon>
        <taxon>Sar</taxon>
        <taxon>Stramenopiles</taxon>
        <taxon>Ochrophyta</taxon>
        <taxon>Bolidophyceae</taxon>
        <taxon>Parmales</taxon>
        <taxon>Triparmaceae</taxon>
        <taxon>Tetraparma</taxon>
    </lineage>
</organism>
<dbReference type="InterPro" id="IPR029062">
    <property type="entry name" value="Class_I_gatase-like"/>
</dbReference>
<evidence type="ECO:0000313" key="4">
    <source>
        <dbReference type="EMBL" id="GMI53573.1"/>
    </source>
</evidence>
<dbReference type="PANTHER" id="PTHR11315:SF0">
    <property type="entry name" value="FOLATE GAMMA-GLUTAMYL HYDROLASE"/>
    <property type="match status" value="1"/>
</dbReference>
<dbReference type="EMBL" id="BRYB01006258">
    <property type="protein sequence ID" value="GMI53573.1"/>
    <property type="molecule type" value="Genomic_DNA"/>
</dbReference>
<evidence type="ECO:0000259" key="3">
    <source>
        <dbReference type="Pfam" id="PF00117"/>
    </source>
</evidence>
<name>A0ABQ6NCB2_9STRA</name>
<keyword evidence="5" id="KW-1185">Reference proteome</keyword>